<dbReference type="CDD" id="cd06225">
    <property type="entry name" value="HAMP"/>
    <property type="match status" value="1"/>
</dbReference>
<dbReference type="InterPro" id="IPR003661">
    <property type="entry name" value="HisK_dim/P_dom"/>
</dbReference>
<evidence type="ECO:0000256" key="1">
    <source>
        <dbReference type="ARBA" id="ARBA00000085"/>
    </source>
</evidence>
<dbReference type="Pfam" id="PF02518">
    <property type="entry name" value="HATPase_c"/>
    <property type="match status" value="1"/>
</dbReference>
<feature type="transmembrane region" description="Helical" evidence="9">
    <location>
        <begin position="258"/>
        <end position="275"/>
    </location>
</feature>
<keyword evidence="9" id="KW-0472">Membrane</keyword>
<dbReference type="InterPro" id="IPR004358">
    <property type="entry name" value="Sig_transdc_His_kin-like_C"/>
</dbReference>
<gene>
    <name evidence="12" type="ORF">HYG85_16535</name>
</gene>
<dbReference type="PROSITE" id="PS50885">
    <property type="entry name" value="HAMP"/>
    <property type="match status" value="1"/>
</dbReference>
<dbReference type="PRINTS" id="PR00344">
    <property type="entry name" value="BCTRLSENSOR"/>
</dbReference>
<feature type="coiled-coil region" evidence="8">
    <location>
        <begin position="306"/>
        <end position="350"/>
    </location>
</feature>
<comment type="subcellular location">
    <subcellularLocation>
        <location evidence="2">Membrane</location>
    </subcellularLocation>
</comment>
<proteinExistence type="predicted"/>
<dbReference type="Pfam" id="PF00672">
    <property type="entry name" value="HAMP"/>
    <property type="match status" value="1"/>
</dbReference>
<keyword evidence="8" id="KW-0175">Coiled coil</keyword>
<keyword evidence="9" id="KW-0812">Transmembrane</keyword>
<organism evidence="12 13">
    <name type="scientific">Vallitalea guaymasensis</name>
    <dbReference type="NCBI Taxonomy" id="1185412"/>
    <lineage>
        <taxon>Bacteria</taxon>
        <taxon>Bacillati</taxon>
        <taxon>Bacillota</taxon>
        <taxon>Clostridia</taxon>
        <taxon>Lachnospirales</taxon>
        <taxon>Vallitaleaceae</taxon>
        <taxon>Vallitalea</taxon>
    </lineage>
</organism>
<comment type="catalytic activity">
    <reaction evidence="1">
        <text>ATP + protein L-histidine = ADP + protein N-phospho-L-histidine.</text>
        <dbReference type="EC" id="2.7.13.3"/>
    </reaction>
</comment>
<feature type="transmembrane region" description="Helical" evidence="9">
    <location>
        <begin position="12"/>
        <end position="37"/>
    </location>
</feature>
<keyword evidence="5" id="KW-0808">Transferase</keyword>
<dbReference type="PROSITE" id="PS50109">
    <property type="entry name" value="HIS_KIN"/>
    <property type="match status" value="1"/>
</dbReference>
<dbReference type="KEGG" id="vgu:HYG85_16535"/>
<evidence type="ECO:0000256" key="2">
    <source>
        <dbReference type="ARBA" id="ARBA00004370"/>
    </source>
</evidence>
<keyword evidence="4" id="KW-0597">Phosphoprotein</keyword>
<evidence type="ECO:0000313" key="13">
    <source>
        <dbReference type="Proteomes" id="UP000677305"/>
    </source>
</evidence>
<dbReference type="SMART" id="SM00304">
    <property type="entry name" value="HAMP"/>
    <property type="match status" value="1"/>
</dbReference>
<dbReference type="InterPro" id="IPR003660">
    <property type="entry name" value="HAMP_dom"/>
</dbReference>
<reference evidence="12 13" key="1">
    <citation type="submission" date="2020-07" db="EMBL/GenBank/DDBJ databases">
        <title>Vallitalea guaymasensis genome.</title>
        <authorList>
            <person name="Postec A."/>
        </authorList>
    </citation>
    <scope>NUCLEOTIDE SEQUENCE [LARGE SCALE GENOMIC DNA]</scope>
    <source>
        <strain evidence="12 13">Ra1766G1</strain>
    </source>
</reference>
<keyword evidence="7" id="KW-0902">Two-component regulatory system</keyword>
<dbReference type="Pfam" id="PF00512">
    <property type="entry name" value="HisKA"/>
    <property type="match status" value="1"/>
</dbReference>
<dbReference type="SUPFAM" id="SSF55874">
    <property type="entry name" value="ATPase domain of HSP90 chaperone/DNA topoisomerase II/histidine kinase"/>
    <property type="match status" value="1"/>
</dbReference>
<dbReference type="GO" id="GO:0004721">
    <property type="term" value="F:phosphoprotein phosphatase activity"/>
    <property type="evidence" value="ECO:0007669"/>
    <property type="project" value="TreeGrafter"/>
</dbReference>
<feature type="domain" description="HAMP" evidence="11">
    <location>
        <begin position="276"/>
        <end position="328"/>
    </location>
</feature>
<accession>A0A8J8SD43</accession>
<dbReference type="Gene3D" id="6.10.340.10">
    <property type="match status" value="1"/>
</dbReference>
<dbReference type="SUPFAM" id="SSF158472">
    <property type="entry name" value="HAMP domain-like"/>
    <property type="match status" value="1"/>
</dbReference>
<dbReference type="GO" id="GO:0005886">
    <property type="term" value="C:plasma membrane"/>
    <property type="evidence" value="ECO:0007669"/>
    <property type="project" value="TreeGrafter"/>
</dbReference>
<sequence length="570" mass="66226">MKRNRLRNKLLLINICIFGLVFFCQFIFQNFFFKFYYQKYQGDILNKKINQLEIEINKDNINDELVNELTKDNILVAYLDNKLMPKSGNLFNEDSITIKTDNNEIMTVYLMVGNIDSIFEIGSQVKATLFRINGDDKYYISSLVVADKQESDSIAVSSQIISEDFIDIPIQNKTDITSIHGEIIKYTNNNHISFDHQTIISNYLFNNKELTDGLKKINDNKNDYLLGIKKINDGYLIASISLEQYQEIILILNDFNRYIILFTIILVTLIILNYSRSIINPILKMKKCAQAIAVQDFDNKVHLHSKDELQELGEALNDISRNLENKIVSLENMNNKLKTEYEERLEIEQHQKNLLMNISHDLKTPLTVIKGYLKAIKDGMYSKEQYIDYTIDSVDQISNSLNEMLELTKFQSKSYNLSLEKIDLTRLIYKTLNNIIYLSKQKKQDIELDLLDDVFITVDEEAMRKVIQNLLSNAIKYSPECNQIFIRLIEQEKHYLLSIENTGVHIPENDLKHVFDEFYRVDKARNKNVKGNGLGLGIVKIILDRHGLKYSIGNTSKGVIFIIDFKEKCS</sequence>
<dbReference type="InterPro" id="IPR036890">
    <property type="entry name" value="HATPase_C_sf"/>
</dbReference>
<dbReference type="InterPro" id="IPR050351">
    <property type="entry name" value="BphY/WalK/GraS-like"/>
</dbReference>
<dbReference type="GO" id="GO:0000155">
    <property type="term" value="F:phosphorelay sensor kinase activity"/>
    <property type="evidence" value="ECO:0007669"/>
    <property type="project" value="InterPro"/>
</dbReference>
<evidence type="ECO:0000313" key="12">
    <source>
        <dbReference type="EMBL" id="QUH30427.1"/>
    </source>
</evidence>
<dbReference type="InterPro" id="IPR003594">
    <property type="entry name" value="HATPase_dom"/>
</dbReference>
<keyword evidence="13" id="KW-1185">Reference proteome</keyword>
<name>A0A8J8SD43_9FIRM</name>
<dbReference type="InterPro" id="IPR036097">
    <property type="entry name" value="HisK_dim/P_sf"/>
</dbReference>
<evidence type="ECO:0000256" key="4">
    <source>
        <dbReference type="ARBA" id="ARBA00022553"/>
    </source>
</evidence>
<dbReference type="EC" id="2.7.13.3" evidence="3"/>
<dbReference type="Proteomes" id="UP000677305">
    <property type="component" value="Chromosome"/>
</dbReference>
<dbReference type="Gene3D" id="1.10.287.130">
    <property type="match status" value="1"/>
</dbReference>
<dbReference type="AlphaFoldDB" id="A0A8J8SD43"/>
<dbReference type="SUPFAM" id="SSF47384">
    <property type="entry name" value="Homodimeric domain of signal transducing histidine kinase"/>
    <property type="match status" value="1"/>
</dbReference>
<dbReference type="InterPro" id="IPR005467">
    <property type="entry name" value="His_kinase_dom"/>
</dbReference>
<evidence type="ECO:0000259" key="10">
    <source>
        <dbReference type="PROSITE" id="PS50109"/>
    </source>
</evidence>
<evidence type="ECO:0000256" key="3">
    <source>
        <dbReference type="ARBA" id="ARBA00012438"/>
    </source>
</evidence>
<evidence type="ECO:0000256" key="5">
    <source>
        <dbReference type="ARBA" id="ARBA00022679"/>
    </source>
</evidence>
<evidence type="ECO:0000256" key="9">
    <source>
        <dbReference type="SAM" id="Phobius"/>
    </source>
</evidence>
<keyword evidence="6" id="KW-0418">Kinase</keyword>
<dbReference type="GO" id="GO:0016036">
    <property type="term" value="P:cellular response to phosphate starvation"/>
    <property type="evidence" value="ECO:0007669"/>
    <property type="project" value="TreeGrafter"/>
</dbReference>
<dbReference type="EMBL" id="CP058561">
    <property type="protein sequence ID" value="QUH30427.1"/>
    <property type="molecule type" value="Genomic_DNA"/>
</dbReference>
<evidence type="ECO:0000256" key="6">
    <source>
        <dbReference type="ARBA" id="ARBA00022777"/>
    </source>
</evidence>
<dbReference type="SMART" id="SM00388">
    <property type="entry name" value="HisKA"/>
    <property type="match status" value="1"/>
</dbReference>
<dbReference type="PANTHER" id="PTHR45453">
    <property type="entry name" value="PHOSPHATE REGULON SENSOR PROTEIN PHOR"/>
    <property type="match status" value="1"/>
</dbReference>
<feature type="domain" description="Histidine kinase" evidence="10">
    <location>
        <begin position="357"/>
        <end position="569"/>
    </location>
</feature>
<evidence type="ECO:0000256" key="7">
    <source>
        <dbReference type="ARBA" id="ARBA00023012"/>
    </source>
</evidence>
<dbReference type="SMART" id="SM00387">
    <property type="entry name" value="HATPase_c"/>
    <property type="match status" value="1"/>
</dbReference>
<keyword evidence="9" id="KW-1133">Transmembrane helix</keyword>
<dbReference type="CDD" id="cd00082">
    <property type="entry name" value="HisKA"/>
    <property type="match status" value="1"/>
</dbReference>
<dbReference type="RefSeq" id="WP_212690593.1">
    <property type="nucleotide sequence ID" value="NZ_CP058561.1"/>
</dbReference>
<dbReference type="FunFam" id="3.30.565.10:FF:000006">
    <property type="entry name" value="Sensor histidine kinase WalK"/>
    <property type="match status" value="1"/>
</dbReference>
<protein>
    <recommendedName>
        <fullName evidence="3">histidine kinase</fullName>
        <ecNumber evidence="3">2.7.13.3</ecNumber>
    </recommendedName>
</protein>
<dbReference type="Gene3D" id="3.30.565.10">
    <property type="entry name" value="Histidine kinase-like ATPase, C-terminal domain"/>
    <property type="match status" value="1"/>
</dbReference>
<dbReference type="PANTHER" id="PTHR45453:SF3">
    <property type="entry name" value="HISTIDINE KINASE"/>
    <property type="match status" value="1"/>
</dbReference>
<evidence type="ECO:0000256" key="8">
    <source>
        <dbReference type="SAM" id="Coils"/>
    </source>
</evidence>
<evidence type="ECO:0000259" key="11">
    <source>
        <dbReference type="PROSITE" id="PS50885"/>
    </source>
</evidence>